<dbReference type="Pfam" id="PF10891">
    <property type="entry name" value="DUF2719"/>
    <property type="match status" value="1"/>
</dbReference>
<proteinExistence type="predicted"/>
<dbReference type="KEGG" id="vg:65102161"/>
<dbReference type="RefSeq" id="YP_010086916.1">
    <property type="nucleotide sequence ID" value="NC_055500.1"/>
</dbReference>
<reference evidence="1 2" key="1">
    <citation type="journal article" date="2018" name="J. Invertebr. Pathol.">
        <title>Morphological, genetic and biological characterisation of a novel alphabaculovirus isolated from Cryptophlebia peltastica (Lepidoptera: Tortricidae).</title>
        <authorList>
            <person name="Marsberg T."/>
            <person name="Jukes M.D."/>
            <person name="Krejmer-Rabalska M."/>
            <person name="Rabalski L."/>
            <person name="Knox C.M."/>
            <person name="Moore S.D."/>
            <person name="Hill M.P."/>
            <person name="Szewczyk B."/>
        </authorList>
    </citation>
    <scope>NUCLEOTIDE SEQUENCE [LARGE SCALE GENOMIC DNA]</scope>
    <source>
        <strain evidence="1">SA</strain>
    </source>
</reference>
<evidence type="ECO:0000313" key="2">
    <source>
        <dbReference type="Proteomes" id="UP000500845"/>
    </source>
</evidence>
<protein>
    <submittedName>
        <fullName evidence="1">Ac56-like protein</fullName>
    </submittedName>
</protein>
<dbReference type="InterPro" id="IPR020122">
    <property type="entry name" value="Alphabaculovirus_Y056"/>
</dbReference>
<organism evidence="1 2">
    <name type="scientific">Cryptophlebia peltastica nucleopolyhedrovirus</name>
    <dbReference type="NCBI Taxonomy" id="2304025"/>
    <lineage>
        <taxon>Viruses</taxon>
        <taxon>Viruses incertae sedis</taxon>
        <taxon>Naldaviricetes</taxon>
        <taxon>Lefavirales</taxon>
        <taxon>Baculoviridae</taxon>
        <taxon>Alphabaculovirus</taxon>
        <taxon>Alphabaculovirus crypeltasticae</taxon>
    </lineage>
</organism>
<evidence type="ECO:0000313" key="1">
    <source>
        <dbReference type="EMBL" id="AXS67708.1"/>
    </source>
</evidence>
<accession>A0A346RNR1</accession>
<name>A0A346RNR1_9ABAC</name>
<dbReference type="Proteomes" id="UP000500845">
    <property type="component" value="Segment"/>
</dbReference>
<keyword evidence="2" id="KW-1185">Reference proteome</keyword>
<dbReference type="EMBL" id="MH394321">
    <property type="protein sequence ID" value="AXS67708.1"/>
    <property type="molecule type" value="Genomic_DNA"/>
</dbReference>
<sequence>MDRRVDETDQVIRCAHCLFVAPISLSYEEYQYLHRVYNNLLCQDCFASNPFMSTTELDPTTKLDEVS</sequence>
<dbReference type="GeneID" id="65102161"/>